<organism evidence="1 2">
    <name type="scientific">Malus baccata</name>
    <name type="common">Siberian crab apple</name>
    <name type="synonym">Pyrus baccata</name>
    <dbReference type="NCBI Taxonomy" id="106549"/>
    <lineage>
        <taxon>Eukaryota</taxon>
        <taxon>Viridiplantae</taxon>
        <taxon>Streptophyta</taxon>
        <taxon>Embryophyta</taxon>
        <taxon>Tracheophyta</taxon>
        <taxon>Spermatophyta</taxon>
        <taxon>Magnoliopsida</taxon>
        <taxon>eudicotyledons</taxon>
        <taxon>Gunneridae</taxon>
        <taxon>Pentapetalae</taxon>
        <taxon>rosids</taxon>
        <taxon>fabids</taxon>
        <taxon>Rosales</taxon>
        <taxon>Rosaceae</taxon>
        <taxon>Amygdaloideae</taxon>
        <taxon>Maleae</taxon>
        <taxon>Malus</taxon>
    </lineage>
</organism>
<dbReference type="Proteomes" id="UP000315295">
    <property type="component" value="Unassembled WGS sequence"/>
</dbReference>
<dbReference type="PANTHER" id="PTHR47481:SF37">
    <property type="entry name" value="RETROTRANSPOSON GAG DOMAIN-CONTAINING PROTEIN"/>
    <property type="match status" value="1"/>
</dbReference>
<comment type="caution">
    <text evidence="1">The sequence shown here is derived from an EMBL/GenBank/DDBJ whole genome shotgun (WGS) entry which is preliminary data.</text>
</comment>
<name>A0A540KLQ7_MALBA</name>
<gene>
    <name evidence="1" type="ORF">C1H46_039331</name>
</gene>
<evidence type="ECO:0008006" key="3">
    <source>
        <dbReference type="Google" id="ProtNLM"/>
    </source>
</evidence>
<accession>A0A540KLQ7</accession>
<evidence type="ECO:0000313" key="1">
    <source>
        <dbReference type="EMBL" id="TQD75127.1"/>
    </source>
</evidence>
<evidence type="ECO:0000313" key="2">
    <source>
        <dbReference type="Proteomes" id="UP000315295"/>
    </source>
</evidence>
<proteinExistence type="predicted"/>
<keyword evidence="2" id="KW-1185">Reference proteome</keyword>
<dbReference type="EMBL" id="VIEB01001126">
    <property type="protein sequence ID" value="TQD75127.1"/>
    <property type="molecule type" value="Genomic_DNA"/>
</dbReference>
<reference evidence="1 2" key="1">
    <citation type="journal article" date="2019" name="G3 (Bethesda)">
        <title>Sequencing of a Wild Apple (Malus baccata) Genome Unravels the Differences Between Cultivated and Wild Apple Species Regarding Disease Resistance and Cold Tolerance.</title>
        <authorList>
            <person name="Chen X."/>
        </authorList>
    </citation>
    <scope>NUCLEOTIDE SEQUENCE [LARGE SCALE GENOMIC DNA]</scope>
    <source>
        <strain evidence="2">cv. Shandingzi</strain>
        <tissue evidence="1">Leaves</tissue>
    </source>
</reference>
<dbReference type="AlphaFoldDB" id="A0A540KLQ7"/>
<dbReference type="STRING" id="106549.A0A540KLQ7"/>
<sequence>MLTIKLKDDNFAKWSFQFMSVIKGYKLFGHFDGTNDCPPKFVIHTDLGVTKEVTQAFINWESTDMALLSLLLATLSDEAMEYVLGCKTVVDAWNNLVDRFTSVFKSKVNHLKTELHIIQKGTYSIDKFLLRLTNTRD</sequence>
<dbReference type="PANTHER" id="PTHR47481">
    <property type="match status" value="1"/>
</dbReference>
<protein>
    <recommendedName>
        <fullName evidence="3">Retrotransposon Copia-like N-terminal domain-containing protein</fullName>
    </recommendedName>
</protein>